<comment type="caution">
    <text evidence="5">The sequence shown here is derived from an EMBL/GenBank/DDBJ whole genome shotgun (WGS) entry which is preliminary data.</text>
</comment>
<proteinExistence type="inferred from homology"/>
<dbReference type="EMBL" id="JAGKQM010000007">
    <property type="protein sequence ID" value="KAH0917301.1"/>
    <property type="molecule type" value="Genomic_DNA"/>
</dbReference>
<organism evidence="5 6">
    <name type="scientific">Brassica napus</name>
    <name type="common">Rape</name>
    <dbReference type="NCBI Taxonomy" id="3708"/>
    <lineage>
        <taxon>Eukaryota</taxon>
        <taxon>Viridiplantae</taxon>
        <taxon>Streptophyta</taxon>
        <taxon>Embryophyta</taxon>
        <taxon>Tracheophyta</taxon>
        <taxon>Spermatophyta</taxon>
        <taxon>Magnoliopsida</taxon>
        <taxon>eudicotyledons</taxon>
        <taxon>Gunneridae</taxon>
        <taxon>Pentapetalae</taxon>
        <taxon>rosids</taxon>
        <taxon>malvids</taxon>
        <taxon>Brassicales</taxon>
        <taxon>Brassicaceae</taxon>
        <taxon>Brassiceae</taxon>
        <taxon>Brassica</taxon>
    </lineage>
</organism>
<reference evidence="5 6" key="1">
    <citation type="submission" date="2021-05" db="EMBL/GenBank/DDBJ databases">
        <title>Genome Assembly of Synthetic Allotetraploid Brassica napus Reveals Homoeologous Exchanges between Subgenomes.</title>
        <authorList>
            <person name="Davis J.T."/>
        </authorList>
    </citation>
    <scope>NUCLEOTIDE SEQUENCE [LARGE SCALE GENOMIC DNA]</scope>
    <source>
        <strain evidence="6">cv. Da-Ae</strain>
        <tissue evidence="5">Seedling</tissue>
    </source>
</reference>
<keyword evidence="4" id="KW-0472">Membrane</keyword>
<dbReference type="Pfam" id="PF02519">
    <property type="entry name" value="Auxin_inducible"/>
    <property type="match status" value="1"/>
</dbReference>
<keyword evidence="6" id="KW-1185">Reference proteome</keyword>
<dbReference type="PANTHER" id="PTHR12924:SF4">
    <property type="entry name" value="TRANSLOCON-ASSOCIATED PROTEIN SUBUNIT ALPHA"/>
    <property type="match status" value="1"/>
</dbReference>
<gene>
    <name evidence="5" type="ORF">HID58_024961</name>
</gene>
<name>A0ABQ8CLR3_BRANA</name>
<keyword evidence="4" id="KW-0812">Transmembrane</keyword>
<keyword evidence="4" id="KW-1133">Transmembrane helix</keyword>
<accession>A0ABQ8CLR3</accession>
<protein>
    <recommendedName>
        <fullName evidence="7">Translocon-associated protein subunit alpha</fullName>
    </recommendedName>
</protein>
<evidence type="ECO:0000256" key="1">
    <source>
        <dbReference type="ARBA" id="ARBA00006974"/>
    </source>
</evidence>
<evidence type="ECO:0000256" key="4">
    <source>
        <dbReference type="SAM" id="Phobius"/>
    </source>
</evidence>
<dbReference type="PANTHER" id="PTHR12924">
    <property type="entry name" value="TRANSLOCON-ASSOCIATED PROTEIN, ALPHA SUBUNIT"/>
    <property type="match status" value="1"/>
</dbReference>
<evidence type="ECO:0008006" key="7">
    <source>
        <dbReference type="Google" id="ProtNLM"/>
    </source>
</evidence>
<evidence type="ECO:0000256" key="3">
    <source>
        <dbReference type="ARBA" id="ARBA00022604"/>
    </source>
</evidence>
<keyword evidence="2" id="KW-0217">Developmental protein</keyword>
<comment type="similarity">
    <text evidence="1">Belongs to the ARG7 family.</text>
</comment>
<evidence type="ECO:0000313" key="5">
    <source>
        <dbReference type="EMBL" id="KAH0917301.1"/>
    </source>
</evidence>
<dbReference type="Proteomes" id="UP000824890">
    <property type="component" value="Unassembled WGS sequence"/>
</dbReference>
<evidence type="ECO:0000313" key="6">
    <source>
        <dbReference type="Proteomes" id="UP000824890"/>
    </source>
</evidence>
<dbReference type="InterPro" id="IPR003676">
    <property type="entry name" value="SAUR_fam"/>
</dbReference>
<feature type="transmembrane region" description="Helical" evidence="4">
    <location>
        <begin position="240"/>
        <end position="257"/>
    </location>
</feature>
<sequence length="307" mass="33879">MGLMRSMIPNGKQLFKSQSLKKRNQCPSAPNLELVPKGHVAVYVGEQVEKKRFVVPISYLNHPLFRDFLRCAEEEFRFNHPMSGLTIPSREETFCIALGQSDSEDSGFEVSDVGEDESETEQVFGLELTSAPGIETLCVFPNNRAKIIKAGTETEVLVGMKNDGQSDVDIVASFGNASVPVSAQATFPYIFAVSKFLEAGAFDLVGTIVYEMDGKPYQSIFYNGTIEVVEDGPLFRMESVFLSGLLISFIVVLIIYIQNGLRHMTKKTKRATKAKVEVGTAAKDASLDEWLEGTAYTQSSSKSKKKK</sequence>
<evidence type="ECO:0000256" key="2">
    <source>
        <dbReference type="ARBA" id="ARBA00022473"/>
    </source>
</evidence>
<keyword evidence="3" id="KW-0341">Growth regulation</keyword>